<dbReference type="InterPro" id="IPR002545">
    <property type="entry name" value="CheW-lke_dom"/>
</dbReference>
<organism evidence="17 18">
    <name type="scientific">Shewanella gaetbuli</name>
    <dbReference type="NCBI Taxonomy" id="220752"/>
    <lineage>
        <taxon>Bacteria</taxon>
        <taxon>Pseudomonadati</taxon>
        <taxon>Pseudomonadota</taxon>
        <taxon>Gammaproteobacteria</taxon>
        <taxon>Alteromonadales</taxon>
        <taxon>Shewanellaceae</taxon>
        <taxon>Shewanella</taxon>
    </lineage>
</organism>
<dbReference type="InterPro" id="IPR008207">
    <property type="entry name" value="Sig_transdc_His_kin_Hpt_dom"/>
</dbReference>
<dbReference type="InterPro" id="IPR036097">
    <property type="entry name" value="HisK_dim/P_sf"/>
</dbReference>
<keyword evidence="18" id="KW-1185">Reference proteome</keyword>
<evidence type="ECO:0000256" key="7">
    <source>
        <dbReference type="ARBA" id="ARBA00022741"/>
    </source>
</evidence>
<dbReference type="SUPFAM" id="SSF50341">
    <property type="entry name" value="CheW-like"/>
    <property type="match status" value="1"/>
</dbReference>
<feature type="compositionally biased region" description="Basic and acidic residues" evidence="13">
    <location>
        <begin position="243"/>
        <end position="277"/>
    </location>
</feature>
<dbReference type="SUPFAM" id="SSF47384">
    <property type="entry name" value="Homodimeric domain of signal transducing histidine kinase"/>
    <property type="match status" value="1"/>
</dbReference>
<dbReference type="Gene3D" id="1.20.120.160">
    <property type="entry name" value="HPT domain"/>
    <property type="match status" value="1"/>
</dbReference>
<dbReference type="FunFam" id="2.30.30.40:FF:000048">
    <property type="entry name" value="Chemotaxis protein CheA, putative"/>
    <property type="match status" value="1"/>
</dbReference>
<accession>A0A9X1ZP66</accession>
<evidence type="ECO:0000256" key="9">
    <source>
        <dbReference type="ARBA" id="ARBA00022840"/>
    </source>
</evidence>
<dbReference type="InterPro" id="IPR036641">
    <property type="entry name" value="HPT_dom_sf"/>
</dbReference>
<dbReference type="Proteomes" id="UP001139333">
    <property type="component" value="Unassembled WGS sequence"/>
</dbReference>
<dbReference type="CDD" id="cd00731">
    <property type="entry name" value="CheA_reg"/>
    <property type="match status" value="1"/>
</dbReference>
<dbReference type="PRINTS" id="PR00344">
    <property type="entry name" value="BCTRLSENSOR"/>
</dbReference>
<gene>
    <name evidence="17" type="ORF">L2672_10120</name>
</gene>
<evidence type="ECO:0000259" key="15">
    <source>
        <dbReference type="PROSITE" id="PS50851"/>
    </source>
</evidence>
<dbReference type="PROSITE" id="PS50851">
    <property type="entry name" value="CHEW"/>
    <property type="match status" value="1"/>
</dbReference>
<comment type="catalytic activity">
    <reaction evidence="1">
        <text>ATP + protein L-histidine = ADP + protein N-phospho-L-histidine.</text>
        <dbReference type="EC" id="2.7.13.3"/>
    </reaction>
</comment>
<feature type="compositionally biased region" description="Polar residues" evidence="13">
    <location>
        <begin position="148"/>
        <end position="157"/>
    </location>
</feature>
<dbReference type="GO" id="GO:0005524">
    <property type="term" value="F:ATP binding"/>
    <property type="evidence" value="ECO:0007669"/>
    <property type="project" value="UniProtKB-KW"/>
</dbReference>
<keyword evidence="6" id="KW-0808">Transferase</keyword>
<feature type="domain" description="CheW-like" evidence="15">
    <location>
        <begin position="530"/>
        <end position="664"/>
    </location>
</feature>
<dbReference type="SMART" id="SM01231">
    <property type="entry name" value="H-kinase_dim"/>
    <property type="match status" value="1"/>
</dbReference>
<keyword evidence="4" id="KW-0145">Chemotaxis</keyword>
<dbReference type="GO" id="GO:0005737">
    <property type="term" value="C:cytoplasm"/>
    <property type="evidence" value="ECO:0007669"/>
    <property type="project" value="InterPro"/>
</dbReference>
<dbReference type="RefSeq" id="WP_248995732.1">
    <property type="nucleotide sequence ID" value="NZ_JAKIKP010000006.1"/>
</dbReference>
<name>A0A9X1ZP66_9GAMM</name>
<dbReference type="SUPFAM" id="SSF55874">
    <property type="entry name" value="ATPase domain of HSP90 chaperone/DNA topoisomerase II/histidine kinase"/>
    <property type="match status" value="1"/>
</dbReference>
<feature type="region of interest" description="Disordered" evidence="13">
    <location>
        <begin position="175"/>
        <end position="281"/>
    </location>
</feature>
<dbReference type="InterPro" id="IPR004105">
    <property type="entry name" value="CheA-like_dim"/>
</dbReference>
<evidence type="ECO:0000256" key="5">
    <source>
        <dbReference type="ARBA" id="ARBA00022553"/>
    </source>
</evidence>
<evidence type="ECO:0000256" key="11">
    <source>
        <dbReference type="ARBA" id="ARBA00035100"/>
    </source>
</evidence>
<feature type="modified residue" description="Phosphohistidine" evidence="12">
    <location>
        <position position="48"/>
    </location>
</feature>
<dbReference type="InterPro" id="IPR004358">
    <property type="entry name" value="Sig_transdc_His_kin-like_C"/>
</dbReference>
<dbReference type="InterPro" id="IPR036061">
    <property type="entry name" value="CheW-like_dom_sf"/>
</dbReference>
<evidence type="ECO:0000256" key="3">
    <source>
        <dbReference type="ARBA" id="ARBA00021495"/>
    </source>
</evidence>
<evidence type="ECO:0000256" key="1">
    <source>
        <dbReference type="ARBA" id="ARBA00000085"/>
    </source>
</evidence>
<dbReference type="PROSITE" id="PS50109">
    <property type="entry name" value="HIS_KIN"/>
    <property type="match status" value="1"/>
</dbReference>
<dbReference type="Pfam" id="PF02895">
    <property type="entry name" value="H-kinase_dim"/>
    <property type="match status" value="1"/>
</dbReference>
<dbReference type="EC" id="2.7.13.3" evidence="2"/>
<proteinExistence type="predicted"/>
<keyword evidence="8" id="KW-0418">Kinase</keyword>
<keyword evidence="7" id="KW-0547">Nucleotide-binding</keyword>
<dbReference type="SMART" id="SM00260">
    <property type="entry name" value="CheW"/>
    <property type="match status" value="1"/>
</dbReference>
<comment type="function">
    <text evidence="11">Involved in the transmission of sensory signals from the chemoreceptors to the flagellar motors. CheA is autophosphorylated; it can transfer its phosphate group to either CheB or CheY.</text>
</comment>
<dbReference type="SMART" id="SM00387">
    <property type="entry name" value="HATPase_c"/>
    <property type="match status" value="1"/>
</dbReference>
<dbReference type="GO" id="GO:0006935">
    <property type="term" value="P:chemotaxis"/>
    <property type="evidence" value="ECO:0007669"/>
    <property type="project" value="UniProtKB-KW"/>
</dbReference>
<sequence>MSMDMTQFHGVFIEESQEHLDEMEHLLLALDPKSPDIEELNSIFRAAHSIKGGSGMFSFDALITVTHVMESIFDKARQGNFKLSAQLIDELLIAVDVLRKLLKSYAENSEIDWALVNSTTASLEAILDPNSQSKPQEVDDDFGFFEPLTSSEPQPLTHSLAKDQDIAEEDDTFGLFEPDVDTSDANCEVSTEGENVPVSDIDFGFFDDTDDSPADSNTPGSAALMNVSPSETVPPSSSSRPNFETEAHSETRTKQKTDSKPKPKAQTKSESKNKNEAAESSSIRVDIAKIDSLVNLVGELVITQSMLNLIGDEITGLANEKLHTALAELERNTRELQEGIMSIRMLPMSFVFNRFPRVVRDLSKRLDKKIELSIVGGQTEIDKGLIELLVDPLTHLVRNSLDHGIELPEIRLANGKPETGILTLKAEQKGGNIIISVLDDGAGLNRERILAKAYENNLDVPENPTDQQVWQLIMSPGFSTAEQITDVSGRGVGMDVVKRNIESMGGRLEIFSAKGAGSCFQIRLPLTLAILDGMSIAVGDQIFIVPLVNVIESVQPQSAQLKLIGNEQVLDLRDAYWPIVSLYQVMDLEPKSMQITDGILVLVETNNTRFALLVDELIGQQQAVIKSLEQHYRRVQGVAGATIMGDGSVALILDAESLALKINESLKQRIEYEK</sequence>
<evidence type="ECO:0000313" key="17">
    <source>
        <dbReference type="EMBL" id="MCL1143050.1"/>
    </source>
</evidence>
<evidence type="ECO:0000256" key="10">
    <source>
        <dbReference type="ARBA" id="ARBA00023012"/>
    </source>
</evidence>
<evidence type="ECO:0000256" key="4">
    <source>
        <dbReference type="ARBA" id="ARBA00022500"/>
    </source>
</evidence>
<feature type="compositionally biased region" description="Low complexity" evidence="13">
    <location>
        <begin position="228"/>
        <end position="241"/>
    </location>
</feature>
<dbReference type="Gene3D" id="1.10.287.560">
    <property type="entry name" value="Histidine kinase CheA-like, homodimeric domain"/>
    <property type="match status" value="1"/>
</dbReference>
<dbReference type="EMBL" id="JAKIKP010000006">
    <property type="protein sequence ID" value="MCL1143050.1"/>
    <property type="molecule type" value="Genomic_DNA"/>
</dbReference>
<dbReference type="InterPro" id="IPR003594">
    <property type="entry name" value="HATPase_dom"/>
</dbReference>
<reference evidence="17" key="1">
    <citation type="submission" date="2022-01" db="EMBL/GenBank/DDBJ databases">
        <title>Whole genome-based taxonomy of the Shewanellaceae.</title>
        <authorList>
            <person name="Martin-Rodriguez A.J."/>
        </authorList>
    </citation>
    <scope>NUCLEOTIDE SEQUENCE</scope>
    <source>
        <strain evidence="17">DSM 16422</strain>
    </source>
</reference>
<dbReference type="Gene3D" id="3.30.565.10">
    <property type="entry name" value="Histidine kinase-like ATPase, C-terminal domain"/>
    <property type="match status" value="1"/>
</dbReference>
<feature type="region of interest" description="Disordered" evidence="13">
    <location>
        <begin position="130"/>
        <end position="159"/>
    </location>
</feature>
<dbReference type="InterPro" id="IPR051315">
    <property type="entry name" value="Bact_Chemotaxis_CheA"/>
</dbReference>
<dbReference type="InterPro" id="IPR005467">
    <property type="entry name" value="His_kinase_dom"/>
</dbReference>
<feature type="domain" description="Histidine kinase" evidence="14">
    <location>
        <begin position="278"/>
        <end position="528"/>
    </location>
</feature>
<feature type="compositionally biased region" description="Polar residues" evidence="13">
    <location>
        <begin position="183"/>
        <end position="193"/>
    </location>
</feature>
<feature type="domain" description="HPt" evidence="16">
    <location>
        <begin position="1"/>
        <end position="105"/>
    </location>
</feature>
<dbReference type="GO" id="GO:0000155">
    <property type="term" value="F:phosphorelay sensor kinase activity"/>
    <property type="evidence" value="ECO:0007669"/>
    <property type="project" value="InterPro"/>
</dbReference>
<dbReference type="SMART" id="SM00073">
    <property type="entry name" value="HPT"/>
    <property type="match status" value="1"/>
</dbReference>
<evidence type="ECO:0000256" key="12">
    <source>
        <dbReference type="PROSITE-ProRule" id="PRU00110"/>
    </source>
</evidence>
<evidence type="ECO:0000256" key="2">
    <source>
        <dbReference type="ARBA" id="ARBA00012438"/>
    </source>
</evidence>
<evidence type="ECO:0000256" key="8">
    <source>
        <dbReference type="ARBA" id="ARBA00022777"/>
    </source>
</evidence>
<dbReference type="CDD" id="cd00088">
    <property type="entry name" value="HPT"/>
    <property type="match status" value="1"/>
</dbReference>
<evidence type="ECO:0000259" key="16">
    <source>
        <dbReference type="PROSITE" id="PS50894"/>
    </source>
</evidence>
<dbReference type="PROSITE" id="PS50894">
    <property type="entry name" value="HPT"/>
    <property type="match status" value="1"/>
</dbReference>
<dbReference type="InterPro" id="IPR036890">
    <property type="entry name" value="HATPase_C_sf"/>
</dbReference>
<keyword evidence="9" id="KW-0067">ATP-binding</keyword>
<evidence type="ECO:0000256" key="13">
    <source>
        <dbReference type="SAM" id="MobiDB-lite"/>
    </source>
</evidence>
<dbReference type="CDD" id="cd16916">
    <property type="entry name" value="HATPase_CheA-like"/>
    <property type="match status" value="1"/>
</dbReference>
<evidence type="ECO:0000313" key="18">
    <source>
        <dbReference type="Proteomes" id="UP001139333"/>
    </source>
</evidence>
<evidence type="ECO:0000259" key="14">
    <source>
        <dbReference type="PROSITE" id="PS50109"/>
    </source>
</evidence>
<dbReference type="Pfam" id="PF01584">
    <property type="entry name" value="CheW"/>
    <property type="match status" value="1"/>
</dbReference>
<dbReference type="AlphaFoldDB" id="A0A9X1ZP66"/>
<evidence type="ECO:0000256" key="6">
    <source>
        <dbReference type="ARBA" id="ARBA00022679"/>
    </source>
</evidence>
<protein>
    <recommendedName>
        <fullName evidence="3">Chemotaxis protein CheA</fullName>
        <ecNumber evidence="2">2.7.13.3</ecNumber>
    </recommendedName>
</protein>
<keyword evidence="5 12" id="KW-0597">Phosphoprotein</keyword>
<dbReference type="SUPFAM" id="SSF47226">
    <property type="entry name" value="Histidine-containing phosphotransfer domain, HPT domain"/>
    <property type="match status" value="1"/>
</dbReference>
<dbReference type="PANTHER" id="PTHR43395">
    <property type="entry name" value="SENSOR HISTIDINE KINASE CHEA"/>
    <property type="match status" value="1"/>
</dbReference>
<comment type="caution">
    <text evidence="17">The sequence shown here is derived from an EMBL/GenBank/DDBJ whole genome shotgun (WGS) entry which is preliminary data.</text>
</comment>
<dbReference type="Pfam" id="PF01627">
    <property type="entry name" value="Hpt"/>
    <property type="match status" value="1"/>
</dbReference>
<keyword evidence="10" id="KW-0902">Two-component regulatory system</keyword>
<dbReference type="InterPro" id="IPR037006">
    <property type="entry name" value="CheA-like_homodim_sf"/>
</dbReference>
<dbReference type="FunFam" id="3.30.565.10:FF:000016">
    <property type="entry name" value="Chemotaxis protein CheA, putative"/>
    <property type="match status" value="1"/>
</dbReference>
<dbReference type="Pfam" id="PF02518">
    <property type="entry name" value="HATPase_c"/>
    <property type="match status" value="1"/>
</dbReference>
<dbReference type="PANTHER" id="PTHR43395:SF10">
    <property type="entry name" value="CHEMOTAXIS PROTEIN CHEA"/>
    <property type="match status" value="1"/>
</dbReference>
<dbReference type="Gene3D" id="2.30.30.40">
    <property type="entry name" value="SH3 Domains"/>
    <property type="match status" value="1"/>
</dbReference>